<dbReference type="GO" id="GO:0005634">
    <property type="term" value="C:nucleus"/>
    <property type="evidence" value="ECO:0007669"/>
    <property type="project" value="TreeGrafter"/>
</dbReference>
<dbReference type="InterPro" id="IPR015943">
    <property type="entry name" value="WD40/YVTN_repeat-like_dom_sf"/>
</dbReference>
<comment type="function">
    <text evidence="5">DNA-binding protein that binds to both single- and double-stranded DNA. Binds preferentially to UV-damaged DNA. May be involved in DNA-metabolic processes.</text>
</comment>
<sequence length="519" mass="59431">MALSEFEKQRQANIERNKKLLNSLNLNQINSSIAKRVKQEDDESKKAVPKVKRVKKETTPPVATRRSARLAGVKIEDTDSVIKHEVDLEKLRKEEMEKLKRIRINGNLSLVDLLKEENGDVKTEEDGDDSKILEKFKSMIGNGSRAFSAGDYYEQIKKSEGNTSKDVQQLRDQFDKFTIWEHFEPKNIALTPERTYYTCFHPTVDKKLVLGADKEGYFGVWNASETNDVDITNFKLHGGSIPKIEFDPSDASKLYTCSYDGSIRRLDMASMDSQQVFTNDYDIGLTDINFGEGQEIYFTDMSGRFGRVDLRANDHSSRTYFRLSDKKIGGFGVNPNNRSQICTASLDRTMKIFDTRKTQSCNWTQFDDEYETFETPALYNSRLSVSIASWNATNDIVCNGYDDTIRIFQLGKDPRKWIHDYNTPDAELEPTHTLTHNCKSGKWVSILKARWQQFPQDQVQKFAIANMKKFIDVYDRDGNMLAHLSDPWMTNVPATCNFHPTENWLVGGGANGKAYLFSD</sequence>
<accession>A0A061AP71</accession>
<dbReference type="Gene3D" id="2.130.10.10">
    <property type="entry name" value="YVTN repeat-like/Quinoprotein amine dehydrogenase"/>
    <property type="match status" value="1"/>
</dbReference>
<evidence type="ECO:0000313" key="7">
    <source>
        <dbReference type="EMBL" id="CDR38939.1"/>
    </source>
</evidence>
<feature type="compositionally biased region" description="Basic and acidic residues" evidence="6">
    <location>
        <begin position="37"/>
        <end position="46"/>
    </location>
</feature>
<dbReference type="VEuPathDB" id="FungiDB:BON22_3397"/>
<keyword evidence="5" id="KW-0238">DNA-binding</keyword>
<keyword evidence="3 5" id="KW-0853">WD repeat</keyword>
<evidence type="ECO:0000256" key="3">
    <source>
        <dbReference type="ARBA" id="ARBA00022574"/>
    </source>
</evidence>
<evidence type="ECO:0000256" key="4">
    <source>
        <dbReference type="ARBA" id="ARBA00022737"/>
    </source>
</evidence>
<name>A0A061AP71_CYBFA</name>
<dbReference type="PANTHER" id="PTHR14773">
    <property type="entry name" value="WD REPEAT-CONTAINING PROTEIN 76"/>
    <property type="match status" value="1"/>
</dbReference>
<dbReference type="SUPFAM" id="SSF50978">
    <property type="entry name" value="WD40 repeat-like"/>
    <property type="match status" value="1"/>
</dbReference>
<dbReference type="OrthoDB" id="9890280at2759"/>
<dbReference type="EMBL" id="LK052887">
    <property type="protein sequence ID" value="CDR38939.1"/>
    <property type="molecule type" value="Genomic_DNA"/>
</dbReference>
<protein>
    <recommendedName>
        <fullName evidence="2 5">DNA damage-binding protein CMR1</fullName>
    </recommendedName>
</protein>
<dbReference type="InterPro" id="IPR050853">
    <property type="entry name" value="WD_repeat_DNA-damage-binding"/>
</dbReference>
<feature type="region of interest" description="Disordered" evidence="6">
    <location>
        <begin position="32"/>
        <end position="65"/>
    </location>
</feature>
<comment type="similarity">
    <text evidence="1 5">Belongs to the WD repeat DDB2/WDR76 family.</text>
</comment>
<dbReference type="PANTHER" id="PTHR14773:SF0">
    <property type="entry name" value="WD REPEAT-CONTAINING PROTEIN 76"/>
    <property type="match status" value="1"/>
</dbReference>
<keyword evidence="5" id="KW-0227">DNA damage</keyword>
<gene>
    <name evidence="7" type="ORF">CYFA0S_02e09054g</name>
</gene>
<dbReference type="VEuPathDB" id="FungiDB:BON22_3396"/>
<evidence type="ECO:0000256" key="6">
    <source>
        <dbReference type="SAM" id="MobiDB-lite"/>
    </source>
</evidence>
<evidence type="ECO:0000256" key="5">
    <source>
        <dbReference type="RuleBase" id="RU365004"/>
    </source>
</evidence>
<keyword evidence="4" id="KW-0677">Repeat</keyword>
<proteinExistence type="inferred from homology"/>
<dbReference type="GO" id="GO:2000001">
    <property type="term" value="P:regulation of DNA damage checkpoint"/>
    <property type="evidence" value="ECO:0007669"/>
    <property type="project" value="TreeGrafter"/>
</dbReference>
<dbReference type="InterPro" id="IPR036322">
    <property type="entry name" value="WD40_repeat_dom_sf"/>
</dbReference>
<dbReference type="GO" id="GO:0006974">
    <property type="term" value="P:DNA damage response"/>
    <property type="evidence" value="ECO:0007669"/>
    <property type="project" value="UniProtKB-KW"/>
</dbReference>
<evidence type="ECO:0000256" key="1">
    <source>
        <dbReference type="ARBA" id="ARBA00005434"/>
    </source>
</evidence>
<dbReference type="SMART" id="SM00320">
    <property type="entry name" value="WD40"/>
    <property type="match status" value="4"/>
</dbReference>
<dbReference type="PhylomeDB" id="A0A061AP71"/>
<dbReference type="AlphaFoldDB" id="A0A061AP71"/>
<reference evidence="7" key="1">
    <citation type="journal article" date="2014" name="Genome Announc.">
        <title>Genome sequence of the yeast Cyberlindnera fabianii (Hansenula fabianii).</title>
        <authorList>
            <person name="Freel K.C."/>
            <person name="Sarilar V."/>
            <person name="Neuveglise C."/>
            <person name="Devillers H."/>
            <person name="Friedrich A."/>
            <person name="Schacherer J."/>
        </authorList>
    </citation>
    <scope>NUCLEOTIDE SEQUENCE</scope>
    <source>
        <strain evidence="7">YJS4271</strain>
    </source>
</reference>
<evidence type="ECO:0000256" key="2">
    <source>
        <dbReference type="ARBA" id="ARBA00021132"/>
    </source>
</evidence>
<dbReference type="InterPro" id="IPR001680">
    <property type="entry name" value="WD40_rpt"/>
</dbReference>
<organism evidence="7">
    <name type="scientific">Cyberlindnera fabianii</name>
    <name type="common">Yeast</name>
    <name type="synonym">Hansenula fabianii</name>
    <dbReference type="NCBI Taxonomy" id="36022"/>
    <lineage>
        <taxon>Eukaryota</taxon>
        <taxon>Fungi</taxon>
        <taxon>Dikarya</taxon>
        <taxon>Ascomycota</taxon>
        <taxon>Saccharomycotina</taxon>
        <taxon>Saccharomycetes</taxon>
        <taxon>Phaffomycetales</taxon>
        <taxon>Phaffomycetaceae</taxon>
        <taxon>Cyberlindnera</taxon>
    </lineage>
</organism>
<dbReference type="GO" id="GO:0003677">
    <property type="term" value="F:DNA binding"/>
    <property type="evidence" value="ECO:0007669"/>
    <property type="project" value="UniProtKB-UniRule"/>
</dbReference>